<keyword evidence="1" id="KW-0812">Transmembrane</keyword>
<feature type="transmembrane region" description="Helical" evidence="1">
    <location>
        <begin position="93"/>
        <end position="112"/>
    </location>
</feature>
<organism evidence="2 3">
    <name type="scientific">Pullulanibacillus camelliae</name>
    <dbReference type="NCBI Taxonomy" id="1707096"/>
    <lineage>
        <taxon>Bacteria</taxon>
        <taxon>Bacillati</taxon>
        <taxon>Bacillota</taxon>
        <taxon>Bacilli</taxon>
        <taxon>Bacillales</taxon>
        <taxon>Sporolactobacillaceae</taxon>
        <taxon>Pullulanibacillus</taxon>
    </lineage>
</organism>
<accession>A0A8J2YLR9</accession>
<keyword evidence="3" id="KW-1185">Reference proteome</keyword>
<reference evidence="2" key="2">
    <citation type="submission" date="2020-09" db="EMBL/GenBank/DDBJ databases">
        <authorList>
            <person name="Sun Q."/>
            <person name="Zhou Y."/>
        </authorList>
    </citation>
    <scope>NUCLEOTIDE SEQUENCE</scope>
    <source>
        <strain evidence="2">CGMCC 1.15371</strain>
    </source>
</reference>
<keyword evidence="1" id="KW-0472">Membrane</keyword>
<feature type="transmembrane region" description="Helical" evidence="1">
    <location>
        <begin position="68"/>
        <end position="87"/>
    </location>
</feature>
<evidence type="ECO:0000313" key="2">
    <source>
        <dbReference type="EMBL" id="GGE52673.1"/>
    </source>
</evidence>
<protein>
    <submittedName>
        <fullName evidence="2">Uncharacterized protein</fullName>
    </submittedName>
</protein>
<reference evidence="2" key="1">
    <citation type="journal article" date="2014" name="Int. J. Syst. Evol. Microbiol.">
        <title>Complete genome sequence of Corynebacterium casei LMG S-19264T (=DSM 44701T), isolated from a smear-ripened cheese.</title>
        <authorList>
            <consortium name="US DOE Joint Genome Institute (JGI-PGF)"/>
            <person name="Walter F."/>
            <person name="Albersmeier A."/>
            <person name="Kalinowski J."/>
            <person name="Ruckert C."/>
        </authorList>
    </citation>
    <scope>NUCLEOTIDE SEQUENCE</scope>
    <source>
        <strain evidence="2">CGMCC 1.15371</strain>
    </source>
</reference>
<gene>
    <name evidence="2" type="ORF">GCM10011391_34400</name>
</gene>
<dbReference type="AlphaFoldDB" id="A0A8J2YLR9"/>
<dbReference type="Proteomes" id="UP000628775">
    <property type="component" value="Unassembled WGS sequence"/>
</dbReference>
<dbReference type="EMBL" id="BMIR01000021">
    <property type="protein sequence ID" value="GGE52673.1"/>
    <property type="molecule type" value="Genomic_DNA"/>
</dbReference>
<keyword evidence="1" id="KW-1133">Transmembrane helix</keyword>
<evidence type="ECO:0000313" key="3">
    <source>
        <dbReference type="Proteomes" id="UP000628775"/>
    </source>
</evidence>
<name>A0A8J2YLR9_9BACL</name>
<feature type="transmembrane region" description="Helical" evidence="1">
    <location>
        <begin position="30"/>
        <end position="47"/>
    </location>
</feature>
<feature type="transmembrane region" description="Helical" evidence="1">
    <location>
        <begin position="124"/>
        <end position="147"/>
    </location>
</feature>
<evidence type="ECO:0000256" key="1">
    <source>
        <dbReference type="SAM" id="Phobius"/>
    </source>
</evidence>
<proteinExistence type="predicted"/>
<dbReference type="RefSeq" id="WP_188697327.1">
    <property type="nucleotide sequence ID" value="NZ_BMIR01000021.1"/>
</dbReference>
<feature type="transmembrane region" description="Helical" evidence="1">
    <location>
        <begin position="5"/>
        <end position="24"/>
    </location>
</feature>
<sequence>MYLAIITLIAWSVMILFIIVPKWLTLTEMVFLYFIIGIVTVTLFTVLDMNLHWVPVTRNVEKSLALDICRFIIIPLLVIIAAGMLNAPLRFRWRLTMGSIIMVLLMANDWIMQRFRLIFFHHWNFLYSFLMYGVFIVVLAFIARWFIRLERGGLKQS</sequence>
<comment type="caution">
    <text evidence="2">The sequence shown here is derived from an EMBL/GenBank/DDBJ whole genome shotgun (WGS) entry which is preliminary data.</text>
</comment>